<dbReference type="EMBL" id="JAVRHP010000299">
    <property type="protein sequence ID" value="MDT0651989.1"/>
    <property type="molecule type" value="Genomic_DNA"/>
</dbReference>
<evidence type="ECO:0000313" key="1">
    <source>
        <dbReference type="EMBL" id="MDT0651989.1"/>
    </source>
</evidence>
<feature type="non-terminal residue" evidence="1">
    <location>
        <position position="31"/>
    </location>
</feature>
<sequence>MYITMTPQKLGGNYSKSSAGFVSYLEKENEG</sequence>
<name>A0ABU3D037_9FLAO</name>
<comment type="caution">
    <text evidence="1">The sequence shown here is derived from an EMBL/GenBank/DDBJ whole genome shotgun (WGS) entry which is preliminary data.</text>
</comment>
<dbReference type="Pfam" id="PF18976">
    <property type="entry name" value="DUF5712"/>
    <property type="match status" value="1"/>
</dbReference>
<dbReference type="InterPro" id="IPR043766">
    <property type="entry name" value="BfmA-like"/>
</dbReference>
<dbReference type="Proteomes" id="UP001248819">
    <property type="component" value="Unassembled WGS sequence"/>
</dbReference>
<protein>
    <submittedName>
        <fullName evidence="1">DUF5712 family protein</fullName>
    </submittedName>
</protein>
<evidence type="ECO:0000313" key="2">
    <source>
        <dbReference type="Proteomes" id="UP001248819"/>
    </source>
</evidence>
<gene>
    <name evidence="1" type="ORF">RM529_17745</name>
</gene>
<dbReference type="RefSeq" id="WP_311486059.1">
    <property type="nucleotide sequence ID" value="NZ_JAVRHP010000299.1"/>
</dbReference>
<reference evidence="1 2" key="1">
    <citation type="submission" date="2023-09" db="EMBL/GenBank/DDBJ databases">
        <authorList>
            <person name="Rey-Velasco X."/>
        </authorList>
    </citation>
    <scope>NUCLEOTIDE SEQUENCE [LARGE SCALE GENOMIC DNA]</scope>
    <source>
        <strain evidence="1 2">F297</strain>
    </source>
</reference>
<proteinExistence type="predicted"/>
<keyword evidence="2" id="KW-1185">Reference proteome</keyword>
<accession>A0ABU3D037</accession>
<organism evidence="1 2">
    <name type="scientific">Autumnicola edwardsiae</name>
    <dbReference type="NCBI Taxonomy" id="3075594"/>
    <lineage>
        <taxon>Bacteria</taxon>
        <taxon>Pseudomonadati</taxon>
        <taxon>Bacteroidota</taxon>
        <taxon>Flavobacteriia</taxon>
        <taxon>Flavobacteriales</taxon>
        <taxon>Flavobacteriaceae</taxon>
        <taxon>Autumnicola</taxon>
    </lineage>
</organism>